<gene>
    <name evidence="1" type="ORF">E2C01_053557</name>
</gene>
<dbReference type="EMBL" id="VSRR010016656">
    <property type="protein sequence ID" value="MPC59534.1"/>
    <property type="molecule type" value="Genomic_DNA"/>
</dbReference>
<name>A0A5B7GSE9_PORTR</name>
<evidence type="ECO:0000313" key="1">
    <source>
        <dbReference type="EMBL" id="MPC59534.1"/>
    </source>
</evidence>
<evidence type="ECO:0000313" key="2">
    <source>
        <dbReference type="Proteomes" id="UP000324222"/>
    </source>
</evidence>
<protein>
    <submittedName>
        <fullName evidence="1">Uncharacterized protein</fullName>
    </submittedName>
</protein>
<comment type="caution">
    <text evidence="1">The sequence shown here is derived from an EMBL/GenBank/DDBJ whole genome shotgun (WGS) entry which is preliminary data.</text>
</comment>
<accession>A0A5B7GSE9</accession>
<organism evidence="1 2">
    <name type="scientific">Portunus trituberculatus</name>
    <name type="common">Swimming crab</name>
    <name type="synonym">Neptunus trituberculatus</name>
    <dbReference type="NCBI Taxonomy" id="210409"/>
    <lineage>
        <taxon>Eukaryota</taxon>
        <taxon>Metazoa</taxon>
        <taxon>Ecdysozoa</taxon>
        <taxon>Arthropoda</taxon>
        <taxon>Crustacea</taxon>
        <taxon>Multicrustacea</taxon>
        <taxon>Malacostraca</taxon>
        <taxon>Eumalacostraca</taxon>
        <taxon>Eucarida</taxon>
        <taxon>Decapoda</taxon>
        <taxon>Pleocyemata</taxon>
        <taxon>Brachyura</taxon>
        <taxon>Eubrachyura</taxon>
        <taxon>Portunoidea</taxon>
        <taxon>Portunidae</taxon>
        <taxon>Portuninae</taxon>
        <taxon>Portunus</taxon>
    </lineage>
</organism>
<sequence length="89" mass="9658">MLTPLVLSHQLSTCPQPSPHHSPSATISPLTITIQNLSSATTHRHIYDGEVMLHNVQVRHSEVSLSPLQVAHETRPGAVVLLPSPHLPI</sequence>
<dbReference type="AlphaFoldDB" id="A0A5B7GSE9"/>
<reference evidence="1 2" key="1">
    <citation type="submission" date="2019-05" db="EMBL/GenBank/DDBJ databases">
        <title>Another draft genome of Portunus trituberculatus and its Hox gene families provides insights of decapod evolution.</title>
        <authorList>
            <person name="Jeong J.-H."/>
            <person name="Song I."/>
            <person name="Kim S."/>
            <person name="Choi T."/>
            <person name="Kim D."/>
            <person name="Ryu S."/>
            <person name="Kim W."/>
        </authorList>
    </citation>
    <scope>NUCLEOTIDE SEQUENCE [LARGE SCALE GENOMIC DNA]</scope>
    <source>
        <tissue evidence="1">Muscle</tissue>
    </source>
</reference>
<keyword evidence="2" id="KW-1185">Reference proteome</keyword>
<proteinExistence type="predicted"/>
<dbReference type="Proteomes" id="UP000324222">
    <property type="component" value="Unassembled WGS sequence"/>
</dbReference>